<feature type="region of interest" description="Disordered" evidence="1">
    <location>
        <begin position="180"/>
        <end position="212"/>
    </location>
</feature>
<evidence type="ECO:0000313" key="3">
    <source>
        <dbReference type="EMBL" id="KAF2457703.1"/>
    </source>
</evidence>
<dbReference type="Proteomes" id="UP000799766">
    <property type="component" value="Unassembled WGS sequence"/>
</dbReference>
<gene>
    <name evidence="3" type="ORF">BDY21DRAFT_342565</name>
</gene>
<protein>
    <submittedName>
        <fullName evidence="3">Uncharacterized protein</fullName>
    </submittedName>
</protein>
<sequence length="393" mass="43468">MPPKQGRNTSFKKAQPKPASSTIPSAFHPTAPSTAPFQSNLKPGSLYLTHIDTHSPAEKRNIFILSLLPNALAVLVLAWRIRSAYPTYISLVAASLALPSAATVDIEQSTWANIASETLWRTAMLTCDLVLVTAAWKWVVGAFVSGPGYWRWKLGGVKEREVVVRMAKTLKSDDVLKDLKEEEEAEQKPKQLGTGVGTEKRDARSVSSSKDIVPRGLSPSYLRSKTGYLMQDREWALDFPAMVTAHLLLDSSAVSPTEFGPRVWAYCGEAHGWCVWDVGNVAAPSSKVASNDTSIASRRREEIEEDARRKMRQFETRVSAIGHEDLFFRWLEVLHYESSRPGANSWAPQEKKDNLLSSAKELFTDHGVDFEQFVAGLEGGISGVPGLAEEIWQ</sequence>
<reference evidence="3" key="1">
    <citation type="journal article" date="2020" name="Stud. Mycol.">
        <title>101 Dothideomycetes genomes: a test case for predicting lifestyles and emergence of pathogens.</title>
        <authorList>
            <person name="Haridas S."/>
            <person name="Albert R."/>
            <person name="Binder M."/>
            <person name="Bloem J."/>
            <person name="Labutti K."/>
            <person name="Salamov A."/>
            <person name="Andreopoulos B."/>
            <person name="Baker S."/>
            <person name="Barry K."/>
            <person name="Bills G."/>
            <person name="Bluhm B."/>
            <person name="Cannon C."/>
            <person name="Castanera R."/>
            <person name="Culley D."/>
            <person name="Daum C."/>
            <person name="Ezra D."/>
            <person name="Gonzalez J."/>
            <person name="Henrissat B."/>
            <person name="Kuo A."/>
            <person name="Liang C."/>
            <person name="Lipzen A."/>
            <person name="Lutzoni F."/>
            <person name="Magnuson J."/>
            <person name="Mondo S."/>
            <person name="Nolan M."/>
            <person name="Ohm R."/>
            <person name="Pangilinan J."/>
            <person name="Park H.-J."/>
            <person name="Ramirez L."/>
            <person name="Alfaro M."/>
            <person name="Sun H."/>
            <person name="Tritt A."/>
            <person name="Yoshinaga Y."/>
            <person name="Zwiers L.-H."/>
            <person name="Turgeon B."/>
            <person name="Goodwin S."/>
            <person name="Spatafora J."/>
            <person name="Crous P."/>
            <person name="Grigoriev I."/>
        </authorList>
    </citation>
    <scope>NUCLEOTIDE SEQUENCE</scope>
    <source>
        <strain evidence="3">ATCC 16933</strain>
    </source>
</reference>
<evidence type="ECO:0000256" key="2">
    <source>
        <dbReference type="SAM" id="Phobius"/>
    </source>
</evidence>
<evidence type="ECO:0000313" key="4">
    <source>
        <dbReference type="Proteomes" id="UP000799766"/>
    </source>
</evidence>
<name>A0A6A6P2M7_9PEZI</name>
<keyword evidence="4" id="KW-1185">Reference proteome</keyword>
<accession>A0A6A6P2M7</accession>
<feature type="transmembrane region" description="Helical" evidence="2">
    <location>
        <begin position="62"/>
        <end position="81"/>
    </location>
</feature>
<dbReference type="OrthoDB" id="5421757at2759"/>
<dbReference type="AlphaFoldDB" id="A0A6A6P2M7"/>
<keyword evidence="2" id="KW-0812">Transmembrane</keyword>
<dbReference type="EMBL" id="MU001679">
    <property type="protein sequence ID" value="KAF2457703.1"/>
    <property type="molecule type" value="Genomic_DNA"/>
</dbReference>
<evidence type="ECO:0000256" key="1">
    <source>
        <dbReference type="SAM" id="MobiDB-lite"/>
    </source>
</evidence>
<organism evidence="3 4">
    <name type="scientific">Lineolata rhizophorae</name>
    <dbReference type="NCBI Taxonomy" id="578093"/>
    <lineage>
        <taxon>Eukaryota</taxon>
        <taxon>Fungi</taxon>
        <taxon>Dikarya</taxon>
        <taxon>Ascomycota</taxon>
        <taxon>Pezizomycotina</taxon>
        <taxon>Dothideomycetes</taxon>
        <taxon>Dothideomycetes incertae sedis</taxon>
        <taxon>Lineolatales</taxon>
        <taxon>Lineolataceae</taxon>
        <taxon>Lineolata</taxon>
    </lineage>
</organism>
<proteinExistence type="predicted"/>
<keyword evidence="2" id="KW-1133">Transmembrane helix</keyword>
<feature type="region of interest" description="Disordered" evidence="1">
    <location>
        <begin position="1"/>
        <end position="30"/>
    </location>
</feature>
<feature type="compositionally biased region" description="Polar residues" evidence="1">
    <location>
        <begin position="1"/>
        <end position="24"/>
    </location>
</feature>
<keyword evidence="2" id="KW-0472">Membrane</keyword>